<dbReference type="PANTHER" id="PTHR34311:SF1">
    <property type="entry name" value="NEMATODE SPECIFIC PEPTIDE FAMILY-RELATED"/>
    <property type="match status" value="1"/>
</dbReference>
<dbReference type="OMA" id="INNETIC"/>
<evidence type="ECO:0007829" key="5">
    <source>
        <dbReference type="PeptideAtlas" id="Q9N3H0"/>
    </source>
</evidence>
<dbReference type="PANTHER" id="PTHR34311">
    <property type="entry name" value="PROTEIN CBG21698-RELATED"/>
    <property type="match status" value="1"/>
</dbReference>
<dbReference type="HOGENOM" id="CLU_097286_0_0_1"/>
<keyword evidence="5" id="KW-1267">Proteomics identification</keyword>
<evidence type="ECO:0000313" key="2">
    <source>
        <dbReference type="EMBL" id="CCD73804.1"/>
    </source>
</evidence>
<dbReference type="AlphaFoldDB" id="Q9N3H0"/>
<reference evidence="2 3" key="1">
    <citation type="journal article" date="1998" name="Science">
        <title>Genome sequence of the nematode C. elegans: a platform for investigating biology.</title>
        <authorList>
            <consortium name="The C. elegans sequencing consortium"/>
            <person name="Sulson J.E."/>
            <person name="Waterston R."/>
        </authorList>
    </citation>
    <scope>NUCLEOTIDE SEQUENCE [LARGE SCALE GENOMIC DNA]</scope>
    <source>
        <strain evidence="2 3">Bristol N2</strain>
    </source>
</reference>
<dbReference type="GeneID" id="190237"/>
<dbReference type="PhylomeDB" id="Q9N3H0"/>
<dbReference type="OrthoDB" id="5804428at2759"/>
<protein>
    <submittedName>
        <fullName evidence="2">DUF19 domain-containing protein</fullName>
    </submittedName>
</protein>
<dbReference type="AGR" id="WB:WBGene00021805"/>
<dbReference type="Bgee" id="WBGene00021805">
    <property type="expression patterns" value="Expressed in larva and 1 other cell type or tissue"/>
</dbReference>
<evidence type="ECO:0000313" key="4">
    <source>
        <dbReference type="WormBase" id="Y53G8AM.5"/>
    </source>
</evidence>
<dbReference type="CTD" id="190237"/>
<gene>
    <name evidence="2 4" type="primary">nspg-7.2</name>
    <name evidence="2" type="ORF">CELE_Y53G8AM.5</name>
    <name evidence="4" type="ORF">Y53G8AM.5</name>
</gene>
<organism evidence="2 3">
    <name type="scientific">Caenorhabditis elegans</name>
    <dbReference type="NCBI Taxonomy" id="6239"/>
    <lineage>
        <taxon>Eukaryota</taxon>
        <taxon>Metazoa</taxon>
        <taxon>Ecdysozoa</taxon>
        <taxon>Nematoda</taxon>
        <taxon>Chromadorea</taxon>
        <taxon>Rhabditida</taxon>
        <taxon>Rhabditina</taxon>
        <taxon>Rhabditomorpha</taxon>
        <taxon>Rhabditoidea</taxon>
        <taxon>Rhabditidae</taxon>
        <taxon>Peloderinae</taxon>
        <taxon>Caenorhabditis</taxon>
    </lineage>
</organism>
<dbReference type="UCSC" id="Y53G8AM.5">
    <property type="organism name" value="c. elegans"/>
</dbReference>
<evidence type="ECO:0000256" key="1">
    <source>
        <dbReference type="SAM" id="SignalP"/>
    </source>
</evidence>
<proteinExistence type="evidence at protein level"/>
<dbReference type="Proteomes" id="UP000001940">
    <property type="component" value="Chromosome III"/>
</dbReference>
<dbReference type="PeptideAtlas" id="Q9N3H0"/>
<sequence length="229" mass="25315">MRCVALVLLVAVGISQAAFLLPYTLPSDVIQTIATKETRKSNTCQNIQLNYCQNQFNTFLGIDDAITWRDGSSFFEAVESYLDMNVTELMKVCNVRTQFYQCLGSSYYSCINLEYLAGQSNSDLGNAFDYVKTFRGLEWMCSGGYREVINHWSCLKDFPSSDSYKACTQTFNSAVSTSNYCPAVEQAGACLSNAYHATCGANAGHYGCKNFNSAFDTSCSGLKCLLDKD</sequence>
<accession>Q9N3H0</accession>
<dbReference type="eggNOG" id="ENOG502TFJK">
    <property type="taxonomic scope" value="Eukaryota"/>
</dbReference>
<feature type="signal peptide" evidence="1">
    <location>
        <begin position="1"/>
        <end position="17"/>
    </location>
</feature>
<name>Q9N3H0_CAEEL</name>
<dbReference type="RefSeq" id="NP_497678.1">
    <property type="nucleotide sequence ID" value="NM_065277.2"/>
</dbReference>
<keyword evidence="1" id="KW-0732">Signal</keyword>
<feature type="chain" id="PRO_5004331547" evidence="1">
    <location>
        <begin position="18"/>
        <end position="229"/>
    </location>
</feature>
<dbReference type="FunCoup" id="Q9N3H0">
    <property type="interactions" value="80"/>
</dbReference>
<dbReference type="PaxDb" id="6239-Y53G8AM.5"/>
<dbReference type="KEGG" id="cel:CELE_Y53G8AM.5"/>
<dbReference type="EMBL" id="BX284603">
    <property type="protein sequence ID" value="CCD73804.1"/>
    <property type="molecule type" value="Genomic_DNA"/>
</dbReference>
<keyword evidence="3" id="KW-1185">Reference proteome</keyword>
<dbReference type="WormBase" id="Y53G8AM.5">
    <property type="protein sequence ID" value="CE25415"/>
    <property type="gene ID" value="WBGene00021805"/>
    <property type="gene designation" value="nspg-7.2"/>
</dbReference>
<dbReference type="InParanoid" id="Q9N3H0"/>
<evidence type="ECO:0000313" key="3">
    <source>
        <dbReference type="Proteomes" id="UP000001940"/>
    </source>
</evidence>